<name>I4EHD5_9BACT</name>
<evidence type="ECO:0000313" key="1">
    <source>
        <dbReference type="EMBL" id="CCF84097.1"/>
    </source>
</evidence>
<protein>
    <recommendedName>
        <fullName evidence="3">DUF1059 domain-containing protein</fullName>
    </recommendedName>
</protein>
<dbReference type="RefSeq" id="WP_008477989.1">
    <property type="nucleotide sequence ID" value="NZ_CAGS01000232.1"/>
</dbReference>
<proteinExistence type="predicted"/>
<accession>I4EHD5</accession>
<evidence type="ECO:0000313" key="2">
    <source>
        <dbReference type="Proteomes" id="UP000004221"/>
    </source>
</evidence>
<dbReference type="OrthoDB" id="5244574at2"/>
<keyword evidence="2" id="KW-1185">Reference proteome</keyword>
<organism evidence="1 2">
    <name type="scientific">Nitrolancea hollandica Lb</name>
    <dbReference type="NCBI Taxonomy" id="1129897"/>
    <lineage>
        <taxon>Bacteria</taxon>
        <taxon>Pseudomonadati</taxon>
        <taxon>Thermomicrobiota</taxon>
        <taxon>Thermomicrobia</taxon>
        <taxon>Sphaerobacterales</taxon>
        <taxon>Sphaerobacterineae</taxon>
        <taxon>Sphaerobacteraceae</taxon>
        <taxon>Nitrolancea</taxon>
    </lineage>
</organism>
<reference evidence="1 2" key="1">
    <citation type="journal article" date="2012" name="ISME J.">
        <title>Nitrification expanded: discovery, physiology and genomics of a nitrite-oxidizing bacterium from the phylum Chloroflexi.</title>
        <authorList>
            <person name="Sorokin D.Y."/>
            <person name="Lucker S."/>
            <person name="Vejmelkova D."/>
            <person name="Kostrikina N.A."/>
            <person name="Kleerebezem R."/>
            <person name="Rijpstra W.I."/>
            <person name="Damste J.S."/>
            <person name="Le Paslier D."/>
            <person name="Muyzer G."/>
            <person name="Wagner M."/>
            <person name="van Loosdrecht M.C."/>
            <person name="Daims H."/>
        </authorList>
    </citation>
    <scope>NUCLEOTIDE SEQUENCE [LARGE SCALE GENOMIC DNA]</scope>
    <source>
        <strain evidence="2">none</strain>
    </source>
</reference>
<dbReference type="Proteomes" id="UP000004221">
    <property type="component" value="Unassembled WGS sequence"/>
</dbReference>
<dbReference type="EMBL" id="CAGS01000232">
    <property type="protein sequence ID" value="CCF84097.1"/>
    <property type="molecule type" value="Genomic_DNA"/>
</dbReference>
<gene>
    <name evidence="1" type="ORF">NITHO_3070023</name>
</gene>
<comment type="caution">
    <text evidence="1">The sequence shown here is derived from an EMBL/GenBank/DDBJ whole genome shotgun (WGS) entry which is preliminary data.</text>
</comment>
<evidence type="ECO:0008006" key="3">
    <source>
        <dbReference type="Google" id="ProtNLM"/>
    </source>
</evidence>
<dbReference type="AlphaFoldDB" id="I4EHD5"/>
<sequence length="58" mass="6684">MRAIVCKCGEQLLGSDDEELFREYRNHAALVHDEDQPADQQIRGMIAVRAYDAEPPRR</sequence>